<dbReference type="RefSeq" id="WP_212988413.1">
    <property type="nucleotide sequence ID" value="NZ_BAABEA010000019.1"/>
</dbReference>
<dbReference type="AlphaFoldDB" id="A0A919VKI2"/>
<keyword evidence="2" id="KW-0472">Membrane</keyword>
<evidence type="ECO:0000256" key="1">
    <source>
        <dbReference type="SAM" id="MobiDB-lite"/>
    </source>
</evidence>
<reference evidence="4" key="1">
    <citation type="submission" date="2021-03" db="EMBL/GenBank/DDBJ databases">
        <title>Whole genome shotgun sequence of Actinoplanes auranticolor NBRC 12245.</title>
        <authorList>
            <person name="Komaki H."/>
            <person name="Tamura T."/>
        </authorList>
    </citation>
    <scope>NUCLEOTIDE SEQUENCE</scope>
    <source>
        <strain evidence="4">NBRC 12245</strain>
    </source>
</reference>
<dbReference type="Proteomes" id="UP000681340">
    <property type="component" value="Unassembled WGS sequence"/>
</dbReference>
<accession>A0A919VKI2</accession>
<dbReference type="Pfam" id="PF00553">
    <property type="entry name" value="CBM_2"/>
    <property type="match status" value="1"/>
</dbReference>
<feature type="compositionally biased region" description="Low complexity" evidence="1">
    <location>
        <begin position="83"/>
        <end position="133"/>
    </location>
</feature>
<sequence length="251" mass="25037">MNDTDSRPRRSLVVVLLDGVLRLVAAVHSGATPTPKVREAGGRRGAGRYLLVAGVLAALAGTAVLVVILVRAPDGGTPPPDRAAALPGPQSPAAAPSVAVTTTPTVPGTTATPGATTTAPTTVTTAPAPSLTSKVPITENAPVPLTASYRTSSVTAGLLGYRMTVSVANPGKAAKDGWTVTVMLPRSTLRVSGVDGATAAQDGPVWTFTPDTTTALVPAGGAVELAFEVHGATLINAAPQDCRVDGNPCGD</sequence>
<evidence type="ECO:0000313" key="4">
    <source>
        <dbReference type="EMBL" id="GIM66625.1"/>
    </source>
</evidence>
<protein>
    <recommendedName>
        <fullName evidence="3">CBM2 domain-containing protein</fullName>
    </recommendedName>
</protein>
<dbReference type="InterPro" id="IPR008965">
    <property type="entry name" value="CBM2/CBM3_carb-bd_dom_sf"/>
</dbReference>
<dbReference type="Gene3D" id="2.60.40.290">
    <property type="match status" value="1"/>
</dbReference>
<evidence type="ECO:0000313" key="5">
    <source>
        <dbReference type="Proteomes" id="UP000681340"/>
    </source>
</evidence>
<dbReference type="GO" id="GO:0030247">
    <property type="term" value="F:polysaccharide binding"/>
    <property type="evidence" value="ECO:0007669"/>
    <property type="project" value="UniProtKB-UniRule"/>
</dbReference>
<dbReference type="GO" id="GO:0005975">
    <property type="term" value="P:carbohydrate metabolic process"/>
    <property type="evidence" value="ECO:0007669"/>
    <property type="project" value="InterPro"/>
</dbReference>
<dbReference type="EMBL" id="BOQL01000021">
    <property type="protein sequence ID" value="GIM66625.1"/>
    <property type="molecule type" value="Genomic_DNA"/>
</dbReference>
<dbReference type="PROSITE" id="PS51173">
    <property type="entry name" value="CBM2"/>
    <property type="match status" value="1"/>
</dbReference>
<comment type="caution">
    <text evidence="4">The sequence shown here is derived from an EMBL/GenBank/DDBJ whole genome shotgun (WGS) entry which is preliminary data.</text>
</comment>
<feature type="transmembrane region" description="Helical" evidence="2">
    <location>
        <begin position="49"/>
        <end position="70"/>
    </location>
</feature>
<organism evidence="4 5">
    <name type="scientific">Actinoplanes auranticolor</name>
    <dbReference type="NCBI Taxonomy" id="47988"/>
    <lineage>
        <taxon>Bacteria</taxon>
        <taxon>Bacillati</taxon>
        <taxon>Actinomycetota</taxon>
        <taxon>Actinomycetes</taxon>
        <taxon>Micromonosporales</taxon>
        <taxon>Micromonosporaceae</taxon>
        <taxon>Actinoplanes</taxon>
    </lineage>
</organism>
<dbReference type="SUPFAM" id="SSF49384">
    <property type="entry name" value="Carbohydrate-binding domain"/>
    <property type="match status" value="1"/>
</dbReference>
<proteinExistence type="predicted"/>
<keyword evidence="2" id="KW-1133">Transmembrane helix</keyword>
<dbReference type="InterPro" id="IPR012291">
    <property type="entry name" value="CBM2_carb-bd_dom_sf"/>
</dbReference>
<keyword evidence="5" id="KW-1185">Reference proteome</keyword>
<gene>
    <name evidence="4" type="ORF">Aau02nite_23720</name>
</gene>
<evidence type="ECO:0000256" key="2">
    <source>
        <dbReference type="SAM" id="Phobius"/>
    </source>
</evidence>
<feature type="region of interest" description="Disordered" evidence="1">
    <location>
        <begin position="79"/>
        <end position="135"/>
    </location>
</feature>
<name>A0A919VKI2_9ACTN</name>
<evidence type="ECO:0000259" key="3">
    <source>
        <dbReference type="PROSITE" id="PS51173"/>
    </source>
</evidence>
<dbReference type="SMART" id="SM00637">
    <property type="entry name" value="CBD_II"/>
    <property type="match status" value="1"/>
</dbReference>
<dbReference type="GO" id="GO:0004553">
    <property type="term" value="F:hydrolase activity, hydrolyzing O-glycosyl compounds"/>
    <property type="evidence" value="ECO:0007669"/>
    <property type="project" value="InterPro"/>
</dbReference>
<feature type="domain" description="CBM2" evidence="3">
    <location>
        <begin position="138"/>
        <end position="251"/>
    </location>
</feature>
<keyword evidence="2" id="KW-0812">Transmembrane</keyword>
<dbReference type="InterPro" id="IPR001919">
    <property type="entry name" value="CBD2"/>
</dbReference>